<dbReference type="Pfam" id="PF09346">
    <property type="entry name" value="SMI1_KNR4"/>
    <property type="match status" value="1"/>
</dbReference>
<keyword evidence="3" id="KW-1185">Reference proteome</keyword>
<sequence>MTCTGVGLAVVSKWNINRPDPVMSDVIRLNSELIMSFPVDSKWIVATEQKLGVRFPASYATSMATLNGGTVISSVDHWSLFHILDSSDRKRIARTCSSVDRETASARANSYGFPPDAVVIGENGGGDSLILKPMDDHPDTLQHAVYWWDHETGESHSLVDDFGDLPKTK</sequence>
<dbReference type="Proteomes" id="UP000322699">
    <property type="component" value="Unassembled WGS sequence"/>
</dbReference>
<feature type="domain" description="Knr4/Smi1-like" evidence="1">
    <location>
        <begin position="38"/>
        <end position="164"/>
    </location>
</feature>
<dbReference type="RefSeq" id="WP_200836869.1">
    <property type="nucleotide sequence ID" value="NZ_LWSK01000228.1"/>
</dbReference>
<evidence type="ECO:0000313" key="2">
    <source>
        <dbReference type="EMBL" id="KAA1257441.1"/>
    </source>
</evidence>
<reference evidence="2 3" key="1">
    <citation type="submission" date="2019-08" db="EMBL/GenBank/DDBJ databases">
        <title>Deep-cultivation of Planctomycetes and their phenomic and genomic characterization uncovers novel biology.</title>
        <authorList>
            <person name="Wiegand S."/>
            <person name="Jogler M."/>
            <person name="Boedeker C."/>
            <person name="Pinto D."/>
            <person name="Vollmers J."/>
            <person name="Rivas-Marin E."/>
            <person name="Kohn T."/>
            <person name="Peeters S.H."/>
            <person name="Heuer A."/>
            <person name="Rast P."/>
            <person name="Oberbeckmann S."/>
            <person name="Bunk B."/>
            <person name="Jeske O."/>
            <person name="Meyerdierks A."/>
            <person name="Storesund J.E."/>
            <person name="Kallscheuer N."/>
            <person name="Luecker S."/>
            <person name="Lage O.M."/>
            <person name="Pohl T."/>
            <person name="Merkel B.J."/>
            <person name="Hornburger P."/>
            <person name="Mueller R.-W."/>
            <person name="Bruemmer F."/>
            <person name="Labrenz M."/>
            <person name="Spormann A.M."/>
            <person name="Op Den Camp H."/>
            <person name="Overmann J."/>
            <person name="Amann R."/>
            <person name="Jetten M.S.M."/>
            <person name="Mascher T."/>
            <person name="Medema M.H."/>
            <person name="Devos D.P."/>
            <person name="Kaster A.-K."/>
            <person name="Ovreas L."/>
            <person name="Rohde M."/>
            <person name="Galperin M.Y."/>
            <person name="Jogler C."/>
        </authorList>
    </citation>
    <scope>NUCLEOTIDE SEQUENCE [LARGE SCALE GENOMIC DNA]</scope>
    <source>
        <strain evidence="2 3">LF1</strain>
    </source>
</reference>
<evidence type="ECO:0000313" key="3">
    <source>
        <dbReference type="Proteomes" id="UP000322699"/>
    </source>
</evidence>
<dbReference type="SUPFAM" id="SSF160631">
    <property type="entry name" value="SMI1/KNR4-like"/>
    <property type="match status" value="1"/>
</dbReference>
<protein>
    <submittedName>
        <fullName evidence="2">SMI1 / KNR4 family protein</fullName>
    </submittedName>
</protein>
<accession>A0A5B1CB55</accession>
<dbReference type="InterPro" id="IPR037883">
    <property type="entry name" value="Knr4/Smi1-like_sf"/>
</dbReference>
<dbReference type="InterPro" id="IPR018958">
    <property type="entry name" value="Knr4/Smi1-like_dom"/>
</dbReference>
<gene>
    <name evidence="2" type="ORF">LF1_52900</name>
</gene>
<dbReference type="EMBL" id="VRLW01000002">
    <property type="protein sequence ID" value="KAA1257441.1"/>
    <property type="molecule type" value="Genomic_DNA"/>
</dbReference>
<proteinExistence type="predicted"/>
<evidence type="ECO:0000259" key="1">
    <source>
        <dbReference type="Pfam" id="PF09346"/>
    </source>
</evidence>
<name>A0A5B1CB55_9BACT</name>
<organism evidence="2 3">
    <name type="scientific">Rubripirellula obstinata</name>
    <dbReference type="NCBI Taxonomy" id="406547"/>
    <lineage>
        <taxon>Bacteria</taxon>
        <taxon>Pseudomonadati</taxon>
        <taxon>Planctomycetota</taxon>
        <taxon>Planctomycetia</taxon>
        <taxon>Pirellulales</taxon>
        <taxon>Pirellulaceae</taxon>
        <taxon>Rubripirellula</taxon>
    </lineage>
</organism>
<dbReference type="AlphaFoldDB" id="A0A5B1CB55"/>
<dbReference type="Gene3D" id="3.40.1580.10">
    <property type="entry name" value="SMI1/KNR4-like"/>
    <property type="match status" value="1"/>
</dbReference>
<comment type="caution">
    <text evidence="2">The sequence shown here is derived from an EMBL/GenBank/DDBJ whole genome shotgun (WGS) entry which is preliminary data.</text>
</comment>